<dbReference type="NCBIfam" id="TIGR00528">
    <property type="entry name" value="gcvT"/>
    <property type="match status" value="1"/>
</dbReference>
<keyword evidence="16" id="KW-1185">Reference proteome</keyword>
<comment type="similarity">
    <text evidence="2 12">Belongs to the GcvT family.</text>
</comment>
<accession>A0A642ULW1</accession>
<keyword evidence="5 12" id="KW-0032">Aminotransferase</keyword>
<comment type="catalytic activity">
    <reaction evidence="10 12">
        <text>N(6)-[(R)-S(8)-aminomethyldihydrolipoyl]-L-lysyl-[protein] + (6S)-5,6,7,8-tetrahydrofolate = N(6)-[(R)-dihydrolipoyl]-L-lysyl-[protein] + (6R)-5,10-methylene-5,6,7,8-tetrahydrofolate + NH4(+)</text>
        <dbReference type="Rhea" id="RHEA:16945"/>
        <dbReference type="Rhea" id="RHEA-COMP:10475"/>
        <dbReference type="Rhea" id="RHEA-COMP:10492"/>
        <dbReference type="ChEBI" id="CHEBI:15636"/>
        <dbReference type="ChEBI" id="CHEBI:28938"/>
        <dbReference type="ChEBI" id="CHEBI:57453"/>
        <dbReference type="ChEBI" id="CHEBI:83100"/>
        <dbReference type="ChEBI" id="CHEBI:83143"/>
        <dbReference type="EC" id="2.1.2.10"/>
    </reaction>
</comment>
<dbReference type="Proteomes" id="UP000761534">
    <property type="component" value="Unassembled WGS sequence"/>
</dbReference>
<dbReference type="InterPro" id="IPR028896">
    <property type="entry name" value="GcvT/YgfZ/DmdA"/>
</dbReference>
<evidence type="ECO:0000259" key="14">
    <source>
        <dbReference type="Pfam" id="PF08669"/>
    </source>
</evidence>
<evidence type="ECO:0000313" key="16">
    <source>
        <dbReference type="Proteomes" id="UP000761534"/>
    </source>
</evidence>
<feature type="domain" description="Aminomethyltransferase C-terminal" evidence="14">
    <location>
        <begin position="315"/>
        <end position="391"/>
    </location>
</feature>
<dbReference type="Pfam" id="PF01571">
    <property type="entry name" value="GCV_T"/>
    <property type="match status" value="1"/>
</dbReference>
<gene>
    <name evidence="15" type="ORF">TRICI_006077</name>
</gene>
<evidence type="ECO:0000256" key="1">
    <source>
        <dbReference type="ARBA" id="ARBA00004173"/>
    </source>
</evidence>
<dbReference type="FunFam" id="2.40.30.110:FF:000002">
    <property type="entry name" value="Aminomethyltransferase"/>
    <property type="match status" value="1"/>
</dbReference>
<dbReference type="GO" id="GO:0004047">
    <property type="term" value="F:aminomethyltransferase activity"/>
    <property type="evidence" value="ECO:0007669"/>
    <property type="project" value="UniProtKB-EC"/>
</dbReference>
<evidence type="ECO:0000256" key="10">
    <source>
        <dbReference type="ARBA" id="ARBA00047665"/>
    </source>
</evidence>
<evidence type="ECO:0000256" key="4">
    <source>
        <dbReference type="ARBA" id="ARBA00012616"/>
    </source>
</evidence>
<dbReference type="Pfam" id="PF08669">
    <property type="entry name" value="GCV_T_C"/>
    <property type="match status" value="1"/>
</dbReference>
<dbReference type="Gene3D" id="4.10.1250.10">
    <property type="entry name" value="Aminomethyltransferase fragment"/>
    <property type="match status" value="1"/>
</dbReference>
<dbReference type="EC" id="2.1.2.10" evidence="4 12"/>
<dbReference type="InterPro" id="IPR013977">
    <property type="entry name" value="GcvT_C"/>
</dbReference>
<dbReference type="GO" id="GO:0006546">
    <property type="term" value="P:glycine catabolic process"/>
    <property type="evidence" value="ECO:0007669"/>
    <property type="project" value="InterPro"/>
</dbReference>
<protein>
    <recommendedName>
        <fullName evidence="4 12">Aminomethyltransferase</fullName>
        <ecNumber evidence="4 12">2.1.2.10</ecNumber>
    </recommendedName>
    <alternativeName>
        <fullName evidence="9 12">Glycine cleavage system T protein</fullName>
    </alternativeName>
</protein>
<keyword evidence="6 12" id="KW-0808">Transferase</keyword>
<evidence type="ECO:0000256" key="6">
    <source>
        <dbReference type="ARBA" id="ARBA00022679"/>
    </source>
</evidence>
<organism evidence="15 16">
    <name type="scientific">Trichomonascus ciferrii</name>
    <dbReference type="NCBI Taxonomy" id="44093"/>
    <lineage>
        <taxon>Eukaryota</taxon>
        <taxon>Fungi</taxon>
        <taxon>Dikarya</taxon>
        <taxon>Ascomycota</taxon>
        <taxon>Saccharomycotina</taxon>
        <taxon>Dipodascomycetes</taxon>
        <taxon>Dipodascales</taxon>
        <taxon>Trichomonascaceae</taxon>
        <taxon>Trichomonascus</taxon>
        <taxon>Trichomonascus ciferrii complex</taxon>
    </lineage>
</organism>
<dbReference type="PIRSF" id="PIRSF006487">
    <property type="entry name" value="GcvT"/>
    <property type="match status" value="1"/>
</dbReference>
<dbReference type="InterPro" id="IPR006222">
    <property type="entry name" value="GCVT_N"/>
</dbReference>
<dbReference type="InterPro" id="IPR006223">
    <property type="entry name" value="GcvT"/>
</dbReference>
<keyword evidence="7 12" id="KW-0809">Transit peptide</keyword>
<proteinExistence type="inferred from homology"/>
<dbReference type="SUPFAM" id="SSF103025">
    <property type="entry name" value="Folate-binding domain"/>
    <property type="match status" value="1"/>
</dbReference>
<comment type="function">
    <text evidence="12">The glycine cleavage system catalyzes the degradation of glycine.</text>
</comment>
<dbReference type="GO" id="GO:0005960">
    <property type="term" value="C:glycine cleavage complex"/>
    <property type="evidence" value="ECO:0007669"/>
    <property type="project" value="InterPro"/>
</dbReference>
<evidence type="ECO:0000256" key="11">
    <source>
        <dbReference type="PIRSR" id="PIRSR006487-1"/>
    </source>
</evidence>
<dbReference type="Gene3D" id="2.40.30.110">
    <property type="entry name" value="Aminomethyltransferase beta-barrel domains"/>
    <property type="match status" value="1"/>
</dbReference>
<dbReference type="EMBL" id="SWFS01000487">
    <property type="protein sequence ID" value="KAA8901401.1"/>
    <property type="molecule type" value="Genomic_DNA"/>
</dbReference>
<dbReference type="InterPro" id="IPR029043">
    <property type="entry name" value="GcvT/YgfZ_C"/>
</dbReference>
<dbReference type="Gene3D" id="3.30.70.1400">
    <property type="entry name" value="Aminomethyltransferase beta-barrel domains"/>
    <property type="match status" value="1"/>
</dbReference>
<evidence type="ECO:0000256" key="5">
    <source>
        <dbReference type="ARBA" id="ARBA00022576"/>
    </source>
</evidence>
<dbReference type="FunFam" id="4.10.1250.10:FF:000002">
    <property type="entry name" value="Aminomethyltransferase"/>
    <property type="match status" value="1"/>
</dbReference>
<comment type="caution">
    <text evidence="15">The sequence shown here is derived from an EMBL/GenBank/DDBJ whole genome shotgun (WGS) entry which is preliminary data.</text>
</comment>
<dbReference type="OrthoDB" id="10263536at2759"/>
<reference evidence="15" key="1">
    <citation type="journal article" date="2019" name="G3 (Bethesda)">
        <title>Genome Assemblies of Two Rare Opportunistic Yeast Pathogens: Diutina rugosa (syn. Candida rugosa) and Trichomonascus ciferrii (syn. Candida ciferrii).</title>
        <authorList>
            <person name="Mixao V."/>
            <person name="Saus E."/>
            <person name="Hansen A.P."/>
            <person name="Lass-Florl C."/>
            <person name="Gabaldon T."/>
        </authorList>
    </citation>
    <scope>NUCLEOTIDE SEQUENCE</scope>
    <source>
        <strain evidence="15">CBS 4856</strain>
    </source>
</reference>
<name>A0A642ULW1_9ASCO</name>
<evidence type="ECO:0000256" key="2">
    <source>
        <dbReference type="ARBA" id="ARBA00008609"/>
    </source>
</evidence>
<feature type="binding site" evidence="11">
    <location>
        <position position="223"/>
    </location>
    <ligand>
        <name>substrate</name>
    </ligand>
</feature>
<evidence type="ECO:0000259" key="13">
    <source>
        <dbReference type="Pfam" id="PF01571"/>
    </source>
</evidence>
<evidence type="ECO:0000313" key="15">
    <source>
        <dbReference type="EMBL" id="KAA8901401.1"/>
    </source>
</evidence>
<comment type="subunit">
    <text evidence="3 12">The glycine cleavage system is composed of four proteins: P, T, L and H.</text>
</comment>
<feature type="domain" description="GCVT N-terminal" evidence="13">
    <location>
        <begin position="32"/>
        <end position="289"/>
    </location>
</feature>
<dbReference type="Gene3D" id="3.30.1360.120">
    <property type="entry name" value="Probable tRNA modification gtpase trme, domain 1"/>
    <property type="match status" value="1"/>
</dbReference>
<dbReference type="PANTHER" id="PTHR43757:SF2">
    <property type="entry name" value="AMINOMETHYLTRANSFERASE, MITOCHONDRIAL"/>
    <property type="match status" value="1"/>
</dbReference>
<keyword evidence="8 12" id="KW-0496">Mitochondrion</keyword>
<comment type="subcellular location">
    <subcellularLocation>
        <location evidence="1 12">Mitochondrion</location>
    </subcellularLocation>
</comment>
<sequence>MTSQLRIPRTAAFRRLYSSNASSEALKKTVYHDFHLEHGGKMVPYAGFDMPVLYKGQSHIESHNWVREKAGMFDVSHMFQHRFSGPGTTDMLQQITPSDLHALKPFTSTLSALLTENGGIVDDTVITKHGEDDFYIVTNAGCREKDLKFFENAIEQHGKGNIKRETIDGGLLAFQGPETPAILQKLTTYNLADIKFGQSAYVDLLGGKYHVARGGYTGENGFEISIPDESVAKQLPYALMDAGQGLVQPIGLAARDSLRLEAGMCLYGHDLSEDVTPVEAGLTWIVSKSRRTPGSFNGSDIILKQIAEKKGVLRVGMITEGPAAREGTQIFHPDNQSKSIGKITSGSLSPTLKKNIAMAYVPREFAKKDTDLLVNVRGKFRNAKVVKLPFVPTKFYK</sequence>
<evidence type="ECO:0000256" key="12">
    <source>
        <dbReference type="RuleBase" id="RU003981"/>
    </source>
</evidence>
<evidence type="ECO:0000256" key="8">
    <source>
        <dbReference type="ARBA" id="ARBA00023128"/>
    </source>
</evidence>
<dbReference type="GO" id="GO:0005739">
    <property type="term" value="C:mitochondrion"/>
    <property type="evidence" value="ECO:0007669"/>
    <property type="project" value="UniProtKB-SubCell"/>
</dbReference>
<dbReference type="SUPFAM" id="SSF101790">
    <property type="entry name" value="Aminomethyltransferase beta-barrel domain"/>
    <property type="match status" value="1"/>
</dbReference>
<dbReference type="InterPro" id="IPR027266">
    <property type="entry name" value="TrmE/GcvT-like"/>
</dbReference>
<dbReference type="VEuPathDB" id="FungiDB:TRICI_006077"/>
<dbReference type="NCBIfam" id="NF001567">
    <property type="entry name" value="PRK00389.1"/>
    <property type="match status" value="1"/>
</dbReference>
<dbReference type="FunFam" id="3.30.70.1400:FF:000001">
    <property type="entry name" value="Aminomethyltransferase"/>
    <property type="match status" value="1"/>
</dbReference>
<dbReference type="GO" id="GO:0008483">
    <property type="term" value="F:transaminase activity"/>
    <property type="evidence" value="ECO:0007669"/>
    <property type="project" value="UniProtKB-KW"/>
</dbReference>
<evidence type="ECO:0000256" key="7">
    <source>
        <dbReference type="ARBA" id="ARBA00022946"/>
    </source>
</evidence>
<evidence type="ECO:0000256" key="3">
    <source>
        <dbReference type="ARBA" id="ARBA00011690"/>
    </source>
</evidence>
<evidence type="ECO:0000256" key="9">
    <source>
        <dbReference type="ARBA" id="ARBA00031395"/>
    </source>
</evidence>
<dbReference type="AlphaFoldDB" id="A0A642ULW1"/>
<dbReference type="PANTHER" id="PTHR43757">
    <property type="entry name" value="AMINOMETHYLTRANSFERASE"/>
    <property type="match status" value="1"/>
</dbReference>